<evidence type="ECO:0000313" key="1">
    <source>
        <dbReference type="EMBL" id="BBF84801.1"/>
    </source>
</evidence>
<reference evidence="2" key="1">
    <citation type="journal article" date="2017" name="Biotechnol. Biofuels">
        <title>Evaluation of environmental bacterial communities as a factor affecting the growth of duckweed Lemna minor.</title>
        <authorList>
            <person name="Ishizawa H."/>
            <person name="Kuroda M."/>
            <person name="Morikawa M."/>
            <person name="Ike M."/>
        </authorList>
    </citation>
    <scope>NUCLEOTIDE SEQUENCE [LARGE SCALE GENOMIC DNA]</scope>
    <source>
        <strain evidence="2">H3</strain>
    </source>
</reference>
<gene>
    <name evidence="1" type="ORF">DLM_1176</name>
</gene>
<proteinExistence type="predicted"/>
<protein>
    <submittedName>
        <fullName evidence="1">Uncharacterized protein</fullName>
    </submittedName>
</protein>
<reference evidence="2" key="3">
    <citation type="journal article" date="2017" name="Plant Physiol. Biochem.">
        <title>Differential oxidative and antioxidative response of duckweed Lemna minor toward plant growth promoting/inhibiting bacteria.</title>
        <authorList>
            <person name="Ishizawa H."/>
            <person name="Kuroda M."/>
            <person name="Morikawa M."/>
            <person name="Ike M."/>
        </authorList>
    </citation>
    <scope>NUCLEOTIDE SEQUENCE [LARGE SCALE GENOMIC DNA]</scope>
    <source>
        <strain evidence="2">H3</strain>
    </source>
</reference>
<dbReference type="KEGG" id="amah:DLM_1176"/>
<sequence>MTVSAARKNKAASHCPPVKQKALMRQGFLLGSRLHLQAGKQ</sequence>
<reference evidence="1 2" key="2">
    <citation type="journal article" date="2017" name="Genome Announc.">
        <title>Draft genome sequence of Aquitalea magnusonii strain H3, a plant growth-promoting bacterium of duckweed Lemna minor.</title>
        <authorList>
            <person name="Ishizawa H."/>
            <person name="Kuroda M."/>
            <person name="Ike M."/>
        </authorList>
    </citation>
    <scope>NUCLEOTIDE SEQUENCE [LARGE SCALE GENOMIC DNA]</scope>
    <source>
        <strain evidence="1 2">H3</strain>
    </source>
</reference>
<evidence type="ECO:0000313" key="2">
    <source>
        <dbReference type="Proteomes" id="UP000198290"/>
    </source>
</evidence>
<name>A0A3G9GEX7_9NEIS</name>
<dbReference type="Proteomes" id="UP000198290">
    <property type="component" value="Chromosome"/>
</dbReference>
<keyword evidence="2" id="KW-1185">Reference proteome</keyword>
<accession>A0A3G9GEX7</accession>
<dbReference type="AlphaFoldDB" id="A0A3G9GEX7"/>
<dbReference type="EMBL" id="AP018823">
    <property type="protein sequence ID" value="BBF84801.1"/>
    <property type="molecule type" value="Genomic_DNA"/>
</dbReference>
<organism evidence="1 2">
    <name type="scientific">Aquitalea magnusonii</name>
    <dbReference type="NCBI Taxonomy" id="332411"/>
    <lineage>
        <taxon>Bacteria</taxon>
        <taxon>Pseudomonadati</taxon>
        <taxon>Pseudomonadota</taxon>
        <taxon>Betaproteobacteria</taxon>
        <taxon>Neisseriales</taxon>
        <taxon>Chromobacteriaceae</taxon>
        <taxon>Aquitalea</taxon>
    </lineage>
</organism>